<keyword evidence="3" id="KW-0067">ATP-binding</keyword>
<protein>
    <submittedName>
        <fullName evidence="4">Adenylyltransferase/sulfurtransferase MoeZ</fullName>
    </submittedName>
</protein>
<dbReference type="GO" id="GO:0004792">
    <property type="term" value="F:thiosulfate-cyanide sulfurtransferase activity"/>
    <property type="evidence" value="ECO:0007669"/>
    <property type="project" value="TreeGrafter"/>
</dbReference>
<dbReference type="PANTHER" id="PTHR10953:SF102">
    <property type="entry name" value="ADENYLYLTRANSFERASE AND SULFURTRANSFERASE MOCS3"/>
    <property type="match status" value="1"/>
</dbReference>
<dbReference type="Gene3D" id="3.40.50.720">
    <property type="entry name" value="NAD(P)-binding Rossmann-like Domain"/>
    <property type="match status" value="1"/>
</dbReference>
<dbReference type="FunFam" id="3.40.50.720:FF:000033">
    <property type="entry name" value="Adenylyltransferase and sulfurtransferase MOCS3"/>
    <property type="match status" value="1"/>
</dbReference>
<reference evidence="4 5" key="1">
    <citation type="submission" date="2019-12" db="EMBL/GenBank/DDBJ databases">
        <title>Corynebacterium sp. nov., isolated from feces of the Anser Albifrons in China.</title>
        <authorList>
            <person name="Liu Q."/>
        </authorList>
    </citation>
    <scope>NUCLEOTIDE SEQUENCE [LARGE SCALE GENOMIC DNA]</scope>
    <source>
        <strain evidence="4 5">4H37-19</strain>
    </source>
</reference>
<dbReference type="InterPro" id="IPR035985">
    <property type="entry name" value="Ubiquitin-activating_enz"/>
</dbReference>
<dbReference type="GO" id="GO:0008641">
    <property type="term" value="F:ubiquitin-like modifier activating enzyme activity"/>
    <property type="evidence" value="ECO:0007669"/>
    <property type="project" value="InterPro"/>
</dbReference>
<dbReference type="PROSITE" id="PS50206">
    <property type="entry name" value="RHODANESE_3"/>
    <property type="match status" value="1"/>
</dbReference>
<dbReference type="CDD" id="cd00158">
    <property type="entry name" value="RHOD"/>
    <property type="match status" value="1"/>
</dbReference>
<dbReference type="SMART" id="SM00450">
    <property type="entry name" value="RHOD"/>
    <property type="match status" value="1"/>
</dbReference>
<dbReference type="Pfam" id="PF00899">
    <property type="entry name" value="ThiF"/>
    <property type="match status" value="1"/>
</dbReference>
<keyword evidence="4" id="KW-0548">Nucleotidyltransferase</keyword>
<dbReference type="InterPro" id="IPR000594">
    <property type="entry name" value="ThiF_NAD_FAD-bd"/>
</dbReference>
<evidence type="ECO:0000256" key="3">
    <source>
        <dbReference type="ARBA" id="ARBA00022840"/>
    </source>
</evidence>
<dbReference type="Proteomes" id="UP000516320">
    <property type="component" value="Chromosome"/>
</dbReference>
<dbReference type="RefSeq" id="WP_187975583.1">
    <property type="nucleotide sequence ID" value="NZ_CP046884.1"/>
</dbReference>
<dbReference type="InterPro" id="IPR045886">
    <property type="entry name" value="ThiF/MoeB/HesA"/>
</dbReference>
<dbReference type="Pfam" id="PF00581">
    <property type="entry name" value="Rhodanese"/>
    <property type="match status" value="1"/>
</dbReference>
<evidence type="ECO:0000256" key="2">
    <source>
        <dbReference type="ARBA" id="ARBA00022741"/>
    </source>
</evidence>
<dbReference type="GO" id="GO:0016779">
    <property type="term" value="F:nucleotidyltransferase activity"/>
    <property type="evidence" value="ECO:0007669"/>
    <property type="project" value="UniProtKB-KW"/>
</dbReference>
<evidence type="ECO:0000256" key="1">
    <source>
        <dbReference type="ARBA" id="ARBA00022679"/>
    </source>
</evidence>
<dbReference type="GO" id="GO:0005829">
    <property type="term" value="C:cytosol"/>
    <property type="evidence" value="ECO:0007669"/>
    <property type="project" value="TreeGrafter"/>
</dbReference>
<keyword evidence="5" id="KW-1185">Reference proteome</keyword>
<dbReference type="InterPro" id="IPR001763">
    <property type="entry name" value="Rhodanese-like_dom"/>
</dbReference>
<dbReference type="SUPFAM" id="SSF52821">
    <property type="entry name" value="Rhodanese/Cell cycle control phosphatase"/>
    <property type="match status" value="1"/>
</dbReference>
<keyword evidence="2" id="KW-0547">Nucleotide-binding</keyword>
<organism evidence="4 5">
    <name type="scientific">Corynebacterium poyangense</name>
    <dbReference type="NCBI Taxonomy" id="2684405"/>
    <lineage>
        <taxon>Bacteria</taxon>
        <taxon>Bacillati</taxon>
        <taxon>Actinomycetota</taxon>
        <taxon>Actinomycetes</taxon>
        <taxon>Mycobacteriales</taxon>
        <taxon>Corynebacteriaceae</taxon>
        <taxon>Corynebacterium</taxon>
    </lineage>
</organism>
<dbReference type="PANTHER" id="PTHR10953">
    <property type="entry name" value="UBIQUITIN-ACTIVATING ENZYME E1"/>
    <property type="match status" value="1"/>
</dbReference>
<gene>
    <name evidence="4" type="ORF">GP475_05295</name>
</gene>
<dbReference type="KEGG" id="cpoy:GP475_05295"/>
<dbReference type="Gene3D" id="3.40.250.10">
    <property type="entry name" value="Rhodanese-like domain"/>
    <property type="match status" value="1"/>
</dbReference>
<dbReference type="GO" id="GO:0005524">
    <property type="term" value="F:ATP binding"/>
    <property type="evidence" value="ECO:0007669"/>
    <property type="project" value="UniProtKB-KW"/>
</dbReference>
<accession>A0A7H0SNJ8</accession>
<name>A0A7H0SNJ8_9CORY</name>
<proteinExistence type="predicted"/>
<evidence type="ECO:0000313" key="5">
    <source>
        <dbReference type="Proteomes" id="UP000516320"/>
    </source>
</evidence>
<dbReference type="AlphaFoldDB" id="A0A7H0SNJ8"/>
<dbReference type="InterPro" id="IPR036873">
    <property type="entry name" value="Rhodanese-like_dom_sf"/>
</dbReference>
<dbReference type="GO" id="GO:0008146">
    <property type="term" value="F:sulfotransferase activity"/>
    <property type="evidence" value="ECO:0007669"/>
    <property type="project" value="TreeGrafter"/>
</dbReference>
<dbReference type="EMBL" id="CP046884">
    <property type="protein sequence ID" value="QNQ90123.1"/>
    <property type="molecule type" value="Genomic_DNA"/>
</dbReference>
<evidence type="ECO:0000313" key="4">
    <source>
        <dbReference type="EMBL" id="QNQ90123.1"/>
    </source>
</evidence>
<keyword evidence="1 4" id="KW-0808">Transferase</keyword>
<dbReference type="SUPFAM" id="SSF69572">
    <property type="entry name" value="Activating enzymes of the ubiquitin-like proteins"/>
    <property type="match status" value="1"/>
</dbReference>
<sequence length="392" mass="42905">MVNSPDPEALSPHEQQRYARHLSLPGFSVQSQHILRDSRVLVIGAGGLGSSSLLYLAAAGVGHITIIDDDVVDESNLQRQIIHTESRIGKSKVESSRETLLALNSRLHVTAISEGLHPDNAVALFQEHDVVLDGSDNFLTRYLAADASEISGTPLVWATISQFFAQLSVFWPDRGPGLRDLYPEIPDPDSVPSCAEGGVLGALVGMVGSYMAAEAIKVLTKIGEPALGKLIVMDVFDATFRTFSFASDPQRKPVTSLAEITALWRDRPSVHSYSPVVDVKPDDVRTMVDDGAILVDVRDAKERSEGFIPRSYGVPLAEVLEQGWDSLKDAMSECPEPSDIILYCRTGVRSRRAIAHLVQHREESRWGDSLRLFNAAGGIEAWRAVFPEDVER</sequence>
<dbReference type="CDD" id="cd00757">
    <property type="entry name" value="ThiF_MoeB_HesA_family"/>
    <property type="match status" value="1"/>
</dbReference>